<dbReference type="InterPro" id="IPR011330">
    <property type="entry name" value="Glyco_hydro/deAcase_b/a-brl"/>
</dbReference>
<keyword evidence="2" id="KW-1185">Reference proteome</keyword>
<reference evidence="1 2" key="1">
    <citation type="submission" date="2022-10" db="EMBL/GenBank/DDBJ databases">
        <title>Aestuariibacter sp. AA17 isolated from Montipora capitata coral fragment.</title>
        <authorList>
            <person name="Emsley S.A."/>
            <person name="Pfannmuller K.M."/>
            <person name="Loughran R.M."/>
            <person name="Shlafstein M."/>
            <person name="Papke E."/>
            <person name="Saw J.H."/>
            <person name="Ushijima B."/>
            <person name="Videau P."/>
        </authorList>
    </citation>
    <scope>NUCLEOTIDE SEQUENCE [LARGE SCALE GENOMIC DNA]</scope>
    <source>
        <strain evidence="1 2">AA17</strain>
    </source>
</reference>
<protein>
    <submittedName>
        <fullName evidence="1">5-oxoprolinase subunit PxpA</fullName>
    </submittedName>
</protein>
<organism evidence="1 2">
    <name type="scientific">Fluctibacter corallii</name>
    <dbReference type="NCBI Taxonomy" id="2984329"/>
    <lineage>
        <taxon>Bacteria</taxon>
        <taxon>Pseudomonadati</taxon>
        <taxon>Pseudomonadota</taxon>
        <taxon>Gammaproteobacteria</taxon>
        <taxon>Alteromonadales</taxon>
        <taxon>Alteromonadaceae</taxon>
        <taxon>Fluctibacter</taxon>
    </lineage>
</organism>
<dbReference type="CDD" id="cd10787">
    <property type="entry name" value="LamB_YcsF_like"/>
    <property type="match status" value="1"/>
</dbReference>
<name>A0ABT3A5L1_9ALTE</name>
<dbReference type="Gene3D" id="3.20.20.370">
    <property type="entry name" value="Glycoside hydrolase/deacetylase"/>
    <property type="match status" value="1"/>
</dbReference>
<dbReference type="NCBIfam" id="NF003816">
    <property type="entry name" value="PRK05406.1-5"/>
    <property type="match status" value="1"/>
</dbReference>
<dbReference type="Pfam" id="PF03746">
    <property type="entry name" value="LamB_YcsF"/>
    <property type="match status" value="1"/>
</dbReference>
<evidence type="ECO:0000313" key="2">
    <source>
        <dbReference type="Proteomes" id="UP001652504"/>
    </source>
</evidence>
<proteinExistence type="predicted"/>
<evidence type="ECO:0000313" key="1">
    <source>
        <dbReference type="EMBL" id="MCV2883928.1"/>
    </source>
</evidence>
<dbReference type="InterPro" id="IPR005501">
    <property type="entry name" value="LamB/YcsF/PxpA-like"/>
</dbReference>
<comment type="caution">
    <text evidence="1">The sequence shown here is derived from an EMBL/GenBank/DDBJ whole genome shotgun (WGS) entry which is preliminary data.</text>
</comment>
<accession>A0ABT3A5L1</accession>
<dbReference type="PANTHER" id="PTHR30292">
    <property type="entry name" value="UNCHARACTERIZED PROTEIN YBGL-RELATED"/>
    <property type="match status" value="1"/>
</dbReference>
<dbReference type="Proteomes" id="UP001652504">
    <property type="component" value="Unassembled WGS sequence"/>
</dbReference>
<dbReference type="EMBL" id="JAOWKX010000002">
    <property type="protein sequence ID" value="MCV2883928.1"/>
    <property type="molecule type" value="Genomic_DNA"/>
</dbReference>
<gene>
    <name evidence="1" type="ORF">OE749_04385</name>
</gene>
<dbReference type="NCBIfam" id="NF003814">
    <property type="entry name" value="PRK05406.1-3"/>
    <property type="match status" value="1"/>
</dbReference>
<dbReference type="RefSeq" id="WP_263711141.1">
    <property type="nucleotide sequence ID" value="NZ_JAOWKX010000002.1"/>
</dbReference>
<dbReference type="PANTHER" id="PTHR30292:SF0">
    <property type="entry name" value="5-OXOPROLINASE SUBUNIT A"/>
    <property type="match status" value="1"/>
</dbReference>
<sequence length="240" mass="26429">MKLNSDLGESYGIWKMADDRAILPLIDMANIACGFHAGDAMVMRNTVVAAIENQVEIGAHPSYPDLQGFGRRSMRLPAEELHAMLIYQLSALDGIAQCVEGAVTYMKPHGALYNDMMKDFGVFQTVVEATSSFYRPIELVIQAGLHNSAYQQIASKNGVTLRYEAFADRRYMPSGQLTPREQQGAVLSLKEMVEQAKMLIKDGRVKASDGSWLALEADTLCVHGDSTDALQAIQQIRSLL</sequence>
<dbReference type="SUPFAM" id="SSF88713">
    <property type="entry name" value="Glycoside hydrolase/deacetylase"/>
    <property type="match status" value="1"/>
</dbReference>